<proteinExistence type="predicted"/>
<keyword evidence="1" id="KW-0472">Membrane</keyword>
<evidence type="ECO:0000313" key="6">
    <source>
        <dbReference type="Proteomes" id="UP000286288"/>
    </source>
</evidence>
<reference evidence="5 6" key="1">
    <citation type="submission" date="2018-08" db="EMBL/GenBank/DDBJ databases">
        <title>A genome reference for cultivated species of the human gut microbiota.</title>
        <authorList>
            <person name="Zou Y."/>
            <person name="Xue W."/>
            <person name="Luo G."/>
        </authorList>
    </citation>
    <scope>NUCLEOTIDE SEQUENCE [LARGE SCALE GENOMIC DNA]</scope>
    <source>
        <strain evidence="5 6">AF48-16</strain>
    </source>
</reference>
<keyword evidence="2" id="KW-0732">Signal</keyword>
<feature type="domain" description="WxL Interacting Protein host binding" evidence="4">
    <location>
        <begin position="165"/>
        <end position="301"/>
    </location>
</feature>
<dbReference type="Pfam" id="PF11797">
    <property type="entry name" value="WxLIP_HBD"/>
    <property type="match status" value="1"/>
</dbReference>
<evidence type="ECO:0000256" key="2">
    <source>
        <dbReference type="SAM" id="SignalP"/>
    </source>
</evidence>
<accession>A0A415EQT0</accession>
<comment type="caution">
    <text evidence="5">The sequence shown here is derived from an EMBL/GenBank/DDBJ whole genome shotgun (WGS) entry which is preliminary data.</text>
</comment>
<keyword evidence="1" id="KW-0812">Transmembrane</keyword>
<sequence length="339" mass="38009">MVKDIISRKKVRLFILVIALALMNSRAFTEEVFAENVNSFSIQPLDEKGNVNEKGYYHIIDEPGKQRAVSIRVYNPSKEEIKVNVTANPASTNQNGIPSYLGEQVYDSSLIHRMDKLIAIEESELLIPAGESALATMVISLPQEEWEGDILGGIRFTEEKSQQNNQTVVHEVAYTIGVLLNQTGRAAVQNELSLNEVVAAQRNYRNHIEANLQNSAAAIVRNMTIQSSIYRQGSDTPIYMYNAHELRMAPNSNFNFGIPTGSQPIEAGDYVLKMLITADDKEYQFEQTFSLTDANARQLNQSAVNLDQSKTYISYGMFLGIGLFFFLLVVWGIRKNKKA</sequence>
<dbReference type="EMBL" id="QRMZ01000020">
    <property type="protein sequence ID" value="RHK05404.1"/>
    <property type="molecule type" value="Genomic_DNA"/>
</dbReference>
<evidence type="ECO:0000259" key="3">
    <source>
        <dbReference type="Pfam" id="PF06030"/>
    </source>
</evidence>
<feature type="domain" description="WxL Interacting Protein peptidoglycan binding" evidence="3">
    <location>
        <begin position="40"/>
        <end position="158"/>
    </location>
</feature>
<protein>
    <submittedName>
        <fullName evidence="5">DUF916 and DUF3324 domain-containing protein</fullName>
    </submittedName>
</protein>
<evidence type="ECO:0000313" key="5">
    <source>
        <dbReference type="EMBL" id="RHK05404.1"/>
    </source>
</evidence>
<gene>
    <name evidence="5" type="ORF">DW084_14080</name>
</gene>
<feature type="chain" id="PRO_5038928073" evidence="2">
    <location>
        <begin position="30"/>
        <end position="339"/>
    </location>
</feature>
<evidence type="ECO:0000256" key="1">
    <source>
        <dbReference type="SAM" id="Phobius"/>
    </source>
</evidence>
<dbReference type="InterPro" id="IPR010317">
    <property type="entry name" value="WxLIP_PGBD"/>
</dbReference>
<dbReference type="AlphaFoldDB" id="A0A415EQT0"/>
<feature type="transmembrane region" description="Helical" evidence="1">
    <location>
        <begin position="312"/>
        <end position="333"/>
    </location>
</feature>
<keyword evidence="1" id="KW-1133">Transmembrane helix</keyword>
<organism evidence="5 6">
    <name type="scientific">Enterococcus casseliflavus</name>
    <name type="common">Enterococcus flavescens</name>
    <dbReference type="NCBI Taxonomy" id="37734"/>
    <lineage>
        <taxon>Bacteria</taxon>
        <taxon>Bacillati</taxon>
        <taxon>Bacillota</taxon>
        <taxon>Bacilli</taxon>
        <taxon>Lactobacillales</taxon>
        <taxon>Enterococcaceae</taxon>
        <taxon>Enterococcus</taxon>
    </lineage>
</organism>
<dbReference type="Proteomes" id="UP000286288">
    <property type="component" value="Unassembled WGS sequence"/>
</dbReference>
<dbReference type="InterPro" id="IPR021759">
    <property type="entry name" value="WxLIP_HBD"/>
</dbReference>
<name>A0A415EQT0_ENTCA</name>
<evidence type="ECO:0000259" key="4">
    <source>
        <dbReference type="Pfam" id="PF11797"/>
    </source>
</evidence>
<dbReference type="Pfam" id="PF06030">
    <property type="entry name" value="WxLIP_PGBD"/>
    <property type="match status" value="1"/>
</dbReference>
<feature type="signal peptide" evidence="2">
    <location>
        <begin position="1"/>
        <end position="29"/>
    </location>
</feature>